<keyword evidence="2" id="KW-1185">Reference proteome</keyword>
<protein>
    <submittedName>
        <fullName evidence="1">Uncharacterized protein</fullName>
    </submittedName>
</protein>
<evidence type="ECO:0000313" key="1">
    <source>
        <dbReference type="EMBL" id="MFC7292918.1"/>
    </source>
</evidence>
<dbReference type="EMBL" id="JBHTBR010000009">
    <property type="protein sequence ID" value="MFC7292918.1"/>
    <property type="molecule type" value="Genomic_DNA"/>
</dbReference>
<sequence length="301" mass="34426">MNSEYKAMLNSCESYSRDVESDDYIVGEPQFLSMRQNPCFFALKDLPTHIQQMFEGVEIVNQTQKDARGRRLKQQRLWYKPDEYYRPESPVRLLVEDDDPEKRKPKNDHIGILFPKTFSEMSEDEISQIGNGNGFSTLKQKPVFSATAPHTGTLKIPEPDHYLDVLRRDTAVRSRFLIVSKKALDIIQRIVPSDEYSVSQAIQYEDINWCPPQDYFCFDILPIRQIIDVPNTYTCWALVRGAPGYVLAKTVNCATERSSILEEATNLGLGRECTQPHEYFCASELLQAFKAAGITGVSYSN</sequence>
<accession>A0ABW2IPS2</accession>
<dbReference type="Proteomes" id="UP001596492">
    <property type="component" value="Unassembled WGS sequence"/>
</dbReference>
<evidence type="ECO:0000313" key="2">
    <source>
        <dbReference type="Proteomes" id="UP001596492"/>
    </source>
</evidence>
<reference evidence="2" key="1">
    <citation type="journal article" date="2019" name="Int. J. Syst. Evol. Microbiol.">
        <title>The Global Catalogue of Microorganisms (GCM) 10K type strain sequencing project: providing services to taxonomists for standard genome sequencing and annotation.</title>
        <authorList>
            <consortium name="The Broad Institute Genomics Platform"/>
            <consortium name="The Broad Institute Genome Sequencing Center for Infectious Disease"/>
            <person name="Wu L."/>
            <person name="Ma J."/>
        </authorList>
    </citation>
    <scope>NUCLEOTIDE SEQUENCE [LARGE SCALE GENOMIC DNA]</scope>
    <source>
        <strain evidence="2">CCUG 51308</strain>
    </source>
</reference>
<organism evidence="1 2">
    <name type="scientific">Hirschia litorea</name>
    <dbReference type="NCBI Taxonomy" id="1199156"/>
    <lineage>
        <taxon>Bacteria</taxon>
        <taxon>Pseudomonadati</taxon>
        <taxon>Pseudomonadota</taxon>
        <taxon>Alphaproteobacteria</taxon>
        <taxon>Hyphomonadales</taxon>
        <taxon>Hyphomonadaceae</taxon>
        <taxon>Hirschia</taxon>
    </lineage>
</organism>
<dbReference type="RefSeq" id="WP_382168844.1">
    <property type="nucleotide sequence ID" value="NZ_JBHTBR010000009.1"/>
</dbReference>
<gene>
    <name evidence="1" type="ORF">ACFQS8_14940</name>
</gene>
<proteinExistence type="predicted"/>
<name>A0ABW2IPS2_9PROT</name>
<comment type="caution">
    <text evidence="1">The sequence shown here is derived from an EMBL/GenBank/DDBJ whole genome shotgun (WGS) entry which is preliminary data.</text>
</comment>